<accession>A0A3N2Q8U5</accession>
<dbReference type="RefSeq" id="XP_028470851.1">
    <property type="nucleotide sequence ID" value="XM_028608695.1"/>
</dbReference>
<evidence type="ECO:0000313" key="2">
    <source>
        <dbReference type="EMBL" id="ROT43045.1"/>
    </source>
</evidence>
<dbReference type="Proteomes" id="UP000272025">
    <property type="component" value="Unassembled WGS sequence"/>
</dbReference>
<dbReference type="AlphaFoldDB" id="A0A3N2Q8U5"/>
<proteinExistence type="predicted"/>
<organism evidence="2 3">
    <name type="scientific">Sodiomyces alkalinus (strain CBS 110278 / VKM F-3762 / F11)</name>
    <name type="common">Alkaliphilic filamentous fungus</name>
    <dbReference type="NCBI Taxonomy" id="1314773"/>
    <lineage>
        <taxon>Eukaryota</taxon>
        <taxon>Fungi</taxon>
        <taxon>Dikarya</taxon>
        <taxon>Ascomycota</taxon>
        <taxon>Pezizomycotina</taxon>
        <taxon>Sordariomycetes</taxon>
        <taxon>Hypocreomycetidae</taxon>
        <taxon>Glomerellales</taxon>
        <taxon>Plectosphaerellaceae</taxon>
        <taxon>Sodiomyces</taxon>
    </lineage>
</organism>
<keyword evidence="3" id="KW-1185">Reference proteome</keyword>
<gene>
    <name evidence="2" type="ORF">SODALDRAFT_29247</name>
</gene>
<protein>
    <submittedName>
        <fullName evidence="2">Uncharacterized protein</fullName>
    </submittedName>
</protein>
<dbReference type="GeneID" id="39577173"/>
<reference evidence="2 3" key="1">
    <citation type="journal article" date="2018" name="Mol. Ecol.">
        <title>The obligate alkalophilic soda-lake fungus Sodiomyces alkalinus has shifted to a protein diet.</title>
        <authorList>
            <person name="Grum-Grzhimaylo A.A."/>
            <person name="Falkoski D.L."/>
            <person name="van den Heuvel J."/>
            <person name="Valero-Jimenez C.A."/>
            <person name="Min B."/>
            <person name="Choi I.G."/>
            <person name="Lipzen A."/>
            <person name="Daum C.G."/>
            <person name="Aanen D.K."/>
            <person name="Tsang A."/>
            <person name="Henrissat B."/>
            <person name="Bilanenko E.N."/>
            <person name="de Vries R.P."/>
            <person name="van Kan J.A.L."/>
            <person name="Grigoriev I.V."/>
            <person name="Debets A.J.M."/>
        </authorList>
    </citation>
    <scope>NUCLEOTIDE SEQUENCE [LARGE SCALE GENOMIC DNA]</scope>
    <source>
        <strain evidence="2 3">F11</strain>
    </source>
</reference>
<evidence type="ECO:0000256" key="1">
    <source>
        <dbReference type="SAM" id="Phobius"/>
    </source>
</evidence>
<dbReference type="EMBL" id="ML119051">
    <property type="protein sequence ID" value="ROT43045.1"/>
    <property type="molecule type" value="Genomic_DNA"/>
</dbReference>
<sequence length="85" mass="8785">MVGSVGSTVLFGASSDSFCFLSTLVFLAVFPFRHSLASLSLLPVSIVNRFPVSVPAINKSVCVARLLPLCLSETTSASGDGGVVH</sequence>
<keyword evidence="1" id="KW-1133">Transmembrane helix</keyword>
<name>A0A3N2Q8U5_SODAK</name>
<keyword evidence="1" id="KW-0472">Membrane</keyword>
<evidence type="ECO:0000313" key="3">
    <source>
        <dbReference type="Proteomes" id="UP000272025"/>
    </source>
</evidence>
<feature type="transmembrane region" description="Helical" evidence="1">
    <location>
        <begin position="6"/>
        <end position="30"/>
    </location>
</feature>
<keyword evidence="1" id="KW-0812">Transmembrane</keyword>